<dbReference type="RefSeq" id="WP_322187373.1">
    <property type="nucleotide sequence ID" value="NZ_JAXLPB010000003.1"/>
</dbReference>
<evidence type="ECO:0000313" key="2">
    <source>
        <dbReference type="EMBL" id="MDY8109885.1"/>
    </source>
</evidence>
<organism evidence="2 3">
    <name type="scientific">Fulvimarina uroteuthidis</name>
    <dbReference type="NCBI Taxonomy" id="3098149"/>
    <lineage>
        <taxon>Bacteria</taxon>
        <taxon>Pseudomonadati</taxon>
        <taxon>Pseudomonadota</taxon>
        <taxon>Alphaproteobacteria</taxon>
        <taxon>Hyphomicrobiales</taxon>
        <taxon>Aurantimonadaceae</taxon>
        <taxon>Fulvimarina</taxon>
    </lineage>
</organism>
<comment type="caution">
    <text evidence="2">The sequence shown here is derived from an EMBL/GenBank/DDBJ whole genome shotgun (WGS) entry which is preliminary data.</text>
</comment>
<sequence length="139" mass="14066">MNKSSRLQTVFAATLAVFAASHAHAADPVTTGVVIRGVTLTGPAGAPGTATGKVCDFSGEEVNQAGRLTGASVNCRAGGNLGNTLVGLPARFNAYCSVKAPVKSARTIVAPLRDNANHCDLSGITIKDATGQFGGAVWR</sequence>
<feature type="signal peptide" evidence="1">
    <location>
        <begin position="1"/>
        <end position="25"/>
    </location>
</feature>
<feature type="chain" id="PRO_5047455723" evidence="1">
    <location>
        <begin position="26"/>
        <end position="139"/>
    </location>
</feature>
<keyword evidence="1" id="KW-0732">Signal</keyword>
<accession>A0ABU5I472</accession>
<dbReference type="Proteomes" id="UP001294412">
    <property type="component" value="Unassembled WGS sequence"/>
</dbReference>
<name>A0ABU5I472_9HYPH</name>
<gene>
    <name evidence="2" type="ORF">U0C82_12120</name>
</gene>
<dbReference type="EMBL" id="JAXLPB010000003">
    <property type="protein sequence ID" value="MDY8109885.1"/>
    <property type="molecule type" value="Genomic_DNA"/>
</dbReference>
<keyword evidence="3" id="KW-1185">Reference proteome</keyword>
<protein>
    <submittedName>
        <fullName evidence="2">Protein rhiC</fullName>
    </submittedName>
</protein>
<reference evidence="2 3" key="1">
    <citation type="submission" date="2023-12" db="EMBL/GenBank/DDBJ databases">
        <title>Description of Novel Strain Fulvimarina sp. 2208YS6-2-32 isolated from Uroteuthis (Photololigo) edulis.</title>
        <authorList>
            <person name="Park J.-S."/>
        </authorList>
    </citation>
    <scope>NUCLEOTIDE SEQUENCE [LARGE SCALE GENOMIC DNA]</scope>
    <source>
        <strain evidence="2 3">2208YS6-2-32</strain>
    </source>
</reference>
<evidence type="ECO:0000256" key="1">
    <source>
        <dbReference type="SAM" id="SignalP"/>
    </source>
</evidence>
<evidence type="ECO:0000313" key="3">
    <source>
        <dbReference type="Proteomes" id="UP001294412"/>
    </source>
</evidence>
<proteinExistence type="predicted"/>